<keyword evidence="4" id="KW-1185">Reference proteome</keyword>
<dbReference type="InterPro" id="IPR020672">
    <property type="entry name" value="Ribose5P_isomerase_typA_subgr"/>
</dbReference>
<evidence type="ECO:0000313" key="3">
    <source>
        <dbReference type="EMBL" id="MDQ0160468.1"/>
    </source>
</evidence>
<feature type="binding site" evidence="2">
    <location>
        <begin position="93"/>
        <end position="96"/>
    </location>
    <ligand>
        <name>substrate</name>
    </ligand>
</feature>
<evidence type="ECO:0000313" key="4">
    <source>
        <dbReference type="Proteomes" id="UP001224359"/>
    </source>
</evidence>
<comment type="similarity">
    <text evidence="2">Belongs to the ribose 5-phosphate isomerase family.</text>
</comment>
<dbReference type="InterPro" id="IPR004788">
    <property type="entry name" value="Ribose5P_isomerase_type_A"/>
</dbReference>
<feature type="binding site" evidence="2">
    <location>
        <begin position="25"/>
        <end position="28"/>
    </location>
    <ligand>
        <name>substrate</name>
    </ligand>
</feature>
<dbReference type="GO" id="GO:0004751">
    <property type="term" value="F:ribose-5-phosphate isomerase activity"/>
    <property type="evidence" value="ECO:0007669"/>
    <property type="project" value="UniProtKB-EC"/>
</dbReference>
<feature type="active site" description="Proton acceptor" evidence="2">
    <location>
        <position position="102"/>
    </location>
</feature>
<dbReference type="CDD" id="cd01398">
    <property type="entry name" value="RPI_A"/>
    <property type="match status" value="1"/>
</dbReference>
<dbReference type="Gene3D" id="3.30.70.260">
    <property type="match status" value="1"/>
</dbReference>
<evidence type="ECO:0000256" key="2">
    <source>
        <dbReference type="HAMAP-Rule" id="MF_00170"/>
    </source>
</evidence>
<evidence type="ECO:0000256" key="1">
    <source>
        <dbReference type="ARBA" id="ARBA00023235"/>
    </source>
</evidence>
<dbReference type="SUPFAM" id="SSF75445">
    <property type="entry name" value="D-ribose-5-phosphate isomerase (RpiA), lid domain"/>
    <property type="match status" value="1"/>
</dbReference>
<organism evidence="3 4">
    <name type="scientific">Alkalibacillus salilacus</name>
    <dbReference type="NCBI Taxonomy" id="284582"/>
    <lineage>
        <taxon>Bacteria</taxon>
        <taxon>Bacillati</taxon>
        <taxon>Bacillota</taxon>
        <taxon>Bacilli</taxon>
        <taxon>Bacillales</taxon>
        <taxon>Bacillaceae</taxon>
        <taxon>Alkalibacillus</taxon>
    </lineage>
</organism>
<feature type="binding site" evidence="2">
    <location>
        <position position="120"/>
    </location>
    <ligand>
        <name>substrate</name>
    </ligand>
</feature>
<dbReference type="EMBL" id="JAUSTQ010000012">
    <property type="protein sequence ID" value="MDQ0160468.1"/>
    <property type="molecule type" value="Genomic_DNA"/>
</dbReference>
<name>A0ABT9VHN2_9BACI</name>
<comment type="caution">
    <text evidence="3">The sequence shown here is derived from an EMBL/GenBank/DDBJ whole genome shotgun (WGS) entry which is preliminary data.</text>
</comment>
<accession>A0ABT9VHN2</accession>
<reference evidence="3 4" key="1">
    <citation type="submission" date="2023-07" db="EMBL/GenBank/DDBJ databases">
        <title>Genomic Encyclopedia of Type Strains, Phase IV (KMG-IV): sequencing the most valuable type-strain genomes for metagenomic binning, comparative biology and taxonomic classification.</title>
        <authorList>
            <person name="Goeker M."/>
        </authorList>
    </citation>
    <scope>NUCLEOTIDE SEQUENCE [LARGE SCALE GENOMIC DNA]</scope>
    <source>
        <strain evidence="3 4">DSM 16460</strain>
    </source>
</reference>
<dbReference type="Gene3D" id="3.40.50.1360">
    <property type="match status" value="1"/>
</dbReference>
<keyword evidence="1 2" id="KW-0413">Isomerase</keyword>
<dbReference type="HAMAP" id="MF_00170">
    <property type="entry name" value="Rib_5P_isom_A"/>
    <property type="match status" value="1"/>
</dbReference>
<comment type="pathway">
    <text evidence="2">Carbohydrate degradation; pentose phosphate pathway; D-ribose 5-phosphate from D-ribulose 5-phosphate (non-oxidative stage): step 1/1.</text>
</comment>
<comment type="subunit">
    <text evidence="2">Homodimer.</text>
</comment>
<dbReference type="Proteomes" id="UP001224359">
    <property type="component" value="Unassembled WGS sequence"/>
</dbReference>
<protein>
    <recommendedName>
        <fullName evidence="2">Ribose-5-phosphate isomerase A</fullName>
        <ecNumber evidence="2">5.3.1.6</ecNumber>
    </recommendedName>
    <alternativeName>
        <fullName evidence="2">Phosphoriboisomerase A</fullName>
        <shortName evidence="2">PRI</shortName>
    </alternativeName>
</protein>
<dbReference type="InterPro" id="IPR037171">
    <property type="entry name" value="NagB/RpiA_transferase-like"/>
</dbReference>
<dbReference type="EC" id="5.3.1.6" evidence="2"/>
<comment type="function">
    <text evidence="2">Catalyzes the reversible conversion of ribose-5-phosphate to ribulose 5-phosphate.</text>
</comment>
<dbReference type="NCBIfam" id="TIGR00021">
    <property type="entry name" value="rpiA"/>
    <property type="match status" value="1"/>
</dbReference>
<sequence length="223" mass="24107">MNAKMEAARKAVEYVEDGMVLGLGSGSTINILLEKLGDRVQEGLNIKGVSSSVKTEKLARGHGIEVTDFSQVSRLDLAIDGADEVDPNFQLLKGGGGSLLREKIVDVAADQFIVVADESKQVEQLGAFPLPVEVVPFGWEQTQARIEAFGCEAVLRDSGGKPFVTDNGLYILDCHFGKIDRPEWLHNQLKSLVGVVETGLFLDMTDLVIVGRDDGADVLDKHS</sequence>
<dbReference type="RefSeq" id="WP_306977732.1">
    <property type="nucleotide sequence ID" value="NZ_JAUSTQ010000012.1"/>
</dbReference>
<dbReference type="Pfam" id="PF06026">
    <property type="entry name" value="Rib_5-P_isom_A"/>
    <property type="match status" value="1"/>
</dbReference>
<dbReference type="NCBIfam" id="NF001924">
    <property type="entry name" value="PRK00702.1"/>
    <property type="match status" value="1"/>
</dbReference>
<proteinExistence type="inferred from homology"/>
<dbReference type="PANTHER" id="PTHR11934">
    <property type="entry name" value="RIBOSE-5-PHOSPHATE ISOMERASE"/>
    <property type="match status" value="1"/>
</dbReference>
<dbReference type="PANTHER" id="PTHR11934:SF0">
    <property type="entry name" value="RIBOSE-5-PHOSPHATE ISOMERASE"/>
    <property type="match status" value="1"/>
</dbReference>
<comment type="catalytic activity">
    <reaction evidence="2">
        <text>aldehydo-D-ribose 5-phosphate = D-ribulose 5-phosphate</text>
        <dbReference type="Rhea" id="RHEA:14657"/>
        <dbReference type="ChEBI" id="CHEBI:58121"/>
        <dbReference type="ChEBI" id="CHEBI:58273"/>
        <dbReference type="EC" id="5.3.1.6"/>
    </reaction>
</comment>
<dbReference type="SUPFAM" id="SSF100950">
    <property type="entry name" value="NagB/RpiA/CoA transferase-like"/>
    <property type="match status" value="1"/>
</dbReference>
<feature type="binding site" evidence="2">
    <location>
        <begin position="80"/>
        <end position="83"/>
    </location>
    <ligand>
        <name>substrate</name>
    </ligand>
</feature>
<gene>
    <name evidence="2" type="primary">rpiA</name>
    <name evidence="3" type="ORF">J2S77_002472</name>
</gene>